<keyword evidence="3" id="KW-1185">Reference proteome</keyword>
<organism evidence="2 3">
    <name type="scientific">Penicillium roqueforti (strain FM164)</name>
    <dbReference type="NCBI Taxonomy" id="1365484"/>
    <lineage>
        <taxon>Eukaryota</taxon>
        <taxon>Fungi</taxon>
        <taxon>Dikarya</taxon>
        <taxon>Ascomycota</taxon>
        <taxon>Pezizomycotina</taxon>
        <taxon>Eurotiomycetes</taxon>
        <taxon>Eurotiomycetidae</taxon>
        <taxon>Eurotiales</taxon>
        <taxon>Aspergillaceae</taxon>
        <taxon>Penicillium</taxon>
    </lineage>
</organism>
<evidence type="ECO:0000313" key="3">
    <source>
        <dbReference type="Proteomes" id="UP000030686"/>
    </source>
</evidence>
<dbReference type="Proteomes" id="UP000030686">
    <property type="component" value="Unassembled WGS sequence"/>
</dbReference>
<gene>
    <name evidence="2" type="ORF">PROQFM164_S01g001736</name>
</gene>
<accession>W6PVJ2</accession>
<dbReference type="EMBL" id="HG792015">
    <property type="protein sequence ID" value="CDM27925.1"/>
    <property type="molecule type" value="Genomic_DNA"/>
</dbReference>
<reference evidence="2" key="1">
    <citation type="journal article" date="2014" name="Nat. Commun.">
        <title>Multiple recent horizontal transfers of a large genomic region in cheese making fungi.</title>
        <authorList>
            <person name="Cheeseman K."/>
            <person name="Ropars J."/>
            <person name="Renault P."/>
            <person name="Dupont J."/>
            <person name="Gouzy J."/>
            <person name="Branca A."/>
            <person name="Abraham A.L."/>
            <person name="Ceppi M."/>
            <person name="Conseiller E."/>
            <person name="Debuchy R."/>
            <person name="Malagnac F."/>
            <person name="Goarin A."/>
            <person name="Silar P."/>
            <person name="Lacoste S."/>
            <person name="Sallet E."/>
            <person name="Bensimon A."/>
            <person name="Giraud T."/>
            <person name="Brygoo Y."/>
        </authorList>
    </citation>
    <scope>NUCLEOTIDE SEQUENCE [LARGE SCALE GENOMIC DNA]</scope>
    <source>
        <strain evidence="2">FM164</strain>
    </source>
</reference>
<evidence type="ECO:0000256" key="1">
    <source>
        <dbReference type="SAM" id="MobiDB-lite"/>
    </source>
</evidence>
<sequence>MIGQVYRNAKRPSLPSTLYSSPDKRTNHTNHQSSSDSMKVVVRFKLAAIPIVGTYVTRQ</sequence>
<evidence type="ECO:0000313" key="2">
    <source>
        <dbReference type="EMBL" id="CDM27925.1"/>
    </source>
</evidence>
<proteinExistence type="predicted"/>
<protein>
    <submittedName>
        <fullName evidence="2">Genomic scaffold, ProqFM164S01</fullName>
    </submittedName>
</protein>
<name>W6PVJ2_PENRF</name>
<feature type="region of interest" description="Disordered" evidence="1">
    <location>
        <begin position="1"/>
        <end position="36"/>
    </location>
</feature>
<dbReference type="AlphaFoldDB" id="W6PVJ2"/>